<evidence type="ECO:0000256" key="13">
    <source>
        <dbReference type="HAMAP-Rule" id="MF_01522"/>
    </source>
</evidence>
<evidence type="ECO:0000256" key="7">
    <source>
        <dbReference type="ARBA" id="ARBA00022692"/>
    </source>
</evidence>
<feature type="transmembrane region" description="Helical" evidence="13">
    <location>
        <begin position="156"/>
        <end position="174"/>
    </location>
</feature>
<keyword evidence="3 13" id="KW-0813">Transport</keyword>
<evidence type="ECO:0000256" key="14">
    <source>
        <dbReference type="SAM" id="MobiDB-lite"/>
    </source>
</evidence>
<evidence type="ECO:0000256" key="12">
    <source>
        <dbReference type="ARBA" id="ARBA00023136"/>
    </source>
</evidence>
<dbReference type="Pfam" id="PF22776">
    <property type="entry name" value="K_trans_C"/>
    <property type="match status" value="1"/>
</dbReference>
<dbReference type="InterPro" id="IPR003855">
    <property type="entry name" value="K+_transporter"/>
</dbReference>
<feature type="compositionally biased region" description="Polar residues" evidence="14">
    <location>
        <begin position="1"/>
        <end position="16"/>
    </location>
</feature>
<comment type="function">
    <text evidence="13">Transport of potassium into the cell. Likely operates as a K(+):H(+) symporter.</text>
</comment>
<evidence type="ECO:0000256" key="2">
    <source>
        <dbReference type="ARBA" id="ARBA00007019"/>
    </source>
</evidence>
<dbReference type="GO" id="GO:0005886">
    <property type="term" value="C:plasma membrane"/>
    <property type="evidence" value="ECO:0007669"/>
    <property type="project" value="UniProtKB-SubCell"/>
</dbReference>
<keyword evidence="6 13" id="KW-0633">Potassium transport</keyword>
<evidence type="ECO:0000256" key="9">
    <source>
        <dbReference type="ARBA" id="ARBA00022958"/>
    </source>
</evidence>
<protein>
    <recommendedName>
        <fullName evidence="13">Probable potassium transport system protein Kup</fullName>
    </recommendedName>
</protein>
<feature type="region of interest" description="Disordered" evidence="14">
    <location>
        <begin position="1"/>
        <end position="21"/>
    </location>
</feature>
<feature type="transmembrane region" description="Helical" evidence="13">
    <location>
        <begin position="67"/>
        <end position="91"/>
    </location>
</feature>
<dbReference type="InterPro" id="IPR053952">
    <property type="entry name" value="K_trans_C"/>
</dbReference>
<feature type="transmembrane region" description="Helical" evidence="13">
    <location>
        <begin position="440"/>
        <end position="458"/>
    </location>
</feature>
<dbReference type="Proteomes" id="UP000012062">
    <property type="component" value="Unassembled WGS sequence"/>
</dbReference>
<keyword evidence="4 13" id="KW-1003">Cell membrane</keyword>
<feature type="transmembrane region" description="Helical" evidence="13">
    <location>
        <begin position="261"/>
        <end position="283"/>
    </location>
</feature>
<dbReference type="InterPro" id="IPR023051">
    <property type="entry name" value="Kup"/>
</dbReference>
<comment type="catalytic activity">
    <reaction evidence="13">
        <text>K(+)(in) + H(+)(in) = K(+)(out) + H(+)(out)</text>
        <dbReference type="Rhea" id="RHEA:28490"/>
        <dbReference type="ChEBI" id="CHEBI:15378"/>
        <dbReference type="ChEBI" id="CHEBI:29103"/>
    </reaction>
</comment>
<evidence type="ECO:0000256" key="4">
    <source>
        <dbReference type="ARBA" id="ARBA00022475"/>
    </source>
</evidence>
<keyword evidence="7 13" id="KW-0812">Transmembrane</keyword>
<dbReference type="GO" id="GO:0015079">
    <property type="term" value="F:potassium ion transmembrane transporter activity"/>
    <property type="evidence" value="ECO:0007669"/>
    <property type="project" value="UniProtKB-UniRule"/>
</dbReference>
<feature type="transmembrane region" description="Helical" evidence="13">
    <location>
        <begin position="411"/>
        <end position="434"/>
    </location>
</feature>
<evidence type="ECO:0000256" key="10">
    <source>
        <dbReference type="ARBA" id="ARBA00022989"/>
    </source>
</evidence>
<comment type="subcellular location">
    <subcellularLocation>
        <location evidence="13">Cell membrane</location>
        <topology evidence="13">Multi-pass membrane protein</topology>
    </subcellularLocation>
    <subcellularLocation>
        <location evidence="1">Membrane</location>
        <topology evidence="1">Multi-pass membrane protein</topology>
    </subcellularLocation>
</comment>
<evidence type="ECO:0000256" key="1">
    <source>
        <dbReference type="ARBA" id="ARBA00004141"/>
    </source>
</evidence>
<evidence type="ECO:0000313" key="17">
    <source>
        <dbReference type="EMBL" id="CCV07684.1"/>
    </source>
</evidence>
<dbReference type="OrthoDB" id="9805577at2"/>
<comment type="caution">
    <text evidence="17">The sequence shown here is derived from an EMBL/GenBank/DDBJ whole genome shotgun (WGS) entry which is preliminary data.</text>
</comment>
<dbReference type="AlphaFoldDB" id="M5ERZ4"/>
<keyword evidence="5" id="KW-0997">Cell inner membrane</keyword>
<evidence type="ECO:0000256" key="6">
    <source>
        <dbReference type="ARBA" id="ARBA00022538"/>
    </source>
</evidence>
<feature type="transmembrane region" description="Helical" evidence="13">
    <location>
        <begin position="181"/>
        <end position="202"/>
    </location>
</feature>
<dbReference type="InterPro" id="IPR053951">
    <property type="entry name" value="K_trans_N"/>
</dbReference>
<feature type="domain" description="K+ potassium transporter integral membrane" evidence="15">
    <location>
        <begin position="29"/>
        <end position="477"/>
    </location>
</feature>
<reference evidence="17 18" key="1">
    <citation type="submission" date="2013-02" db="EMBL/GenBank/DDBJ databases">
        <authorList>
            <person name="Genoscope - CEA"/>
        </authorList>
    </citation>
    <scope>NUCLEOTIDE SEQUENCE [LARGE SCALE GENOMIC DNA]</scope>
    <source>
        <strain evidence="17 18">STM 2683</strain>
    </source>
</reference>
<dbReference type="EMBL" id="CAUM01000131">
    <property type="protein sequence ID" value="CCV07684.1"/>
    <property type="molecule type" value="Genomic_DNA"/>
</dbReference>
<feature type="transmembrane region" description="Helical" evidence="13">
    <location>
        <begin position="381"/>
        <end position="402"/>
    </location>
</feature>
<feature type="transmembrane region" description="Helical" evidence="13">
    <location>
        <begin position="359"/>
        <end position="375"/>
    </location>
</feature>
<dbReference type="PANTHER" id="PTHR30540">
    <property type="entry name" value="OSMOTIC STRESS POTASSIUM TRANSPORTER"/>
    <property type="match status" value="1"/>
</dbReference>
<keyword evidence="9 13" id="KW-0630">Potassium</keyword>
<comment type="similarity">
    <text evidence="2 13">Belongs to the HAK/KUP transporter (TC 2.A.72) family.</text>
</comment>
<keyword evidence="18" id="KW-1185">Reference proteome</keyword>
<feature type="transmembrane region" description="Helical" evidence="13">
    <location>
        <begin position="112"/>
        <end position="136"/>
    </location>
</feature>
<dbReference type="HAMAP" id="MF_01522">
    <property type="entry name" value="Kup"/>
    <property type="match status" value="1"/>
</dbReference>
<evidence type="ECO:0000259" key="16">
    <source>
        <dbReference type="Pfam" id="PF22776"/>
    </source>
</evidence>
<dbReference type="RefSeq" id="WP_008876562.1">
    <property type="nucleotide sequence ID" value="NZ_CAUM01000131.1"/>
</dbReference>
<organism evidence="17 18">
    <name type="scientific">Mesorhizobium metallidurans STM 2683</name>
    <dbReference type="NCBI Taxonomy" id="1297569"/>
    <lineage>
        <taxon>Bacteria</taxon>
        <taxon>Pseudomonadati</taxon>
        <taxon>Pseudomonadota</taxon>
        <taxon>Alphaproteobacteria</taxon>
        <taxon>Hyphomicrobiales</taxon>
        <taxon>Phyllobacteriaceae</taxon>
        <taxon>Mesorhizobium</taxon>
    </lineage>
</organism>
<evidence type="ECO:0000259" key="15">
    <source>
        <dbReference type="Pfam" id="PF02705"/>
    </source>
</evidence>
<keyword evidence="11 13" id="KW-0406">Ion transport</keyword>
<keyword evidence="10 13" id="KW-1133">Transmembrane helix</keyword>
<evidence type="ECO:0000256" key="5">
    <source>
        <dbReference type="ARBA" id="ARBA00022519"/>
    </source>
</evidence>
<evidence type="ECO:0000256" key="3">
    <source>
        <dbReference type="ARBA" id="ARBA00022448"/>
    </source>
</evidence>
<evidence type="ECO:0000256" key="8">
    <source>
        <dbReference type="ARBA" id="ARBA00022847"/>
    </source>
</evidence>
<evidence type="ECO:0000313" key="18">
    <source>
        <dbReference type="Proteomes" id="UP000012062"/>
    </source>
</evidence>
<dbReference type="Pfam" id="PF02705">
    <property type="entry name" value="K_trans"/>
    <property type="match status" value="1"/>
</dbReference>
<name>M5ERZ4_9HYPH</name>
<dbReference type="STRING" id="1297569.MESS2_620028"/>
<keyword evidence="12 13" id="KW-0472">Membrane</keyword>
<gene>
    <name evidence="17" type="primary">trkD</name>
    <name evidence="13" type="synonym">kup</name>
    <name evidence="17" type="ORF">MESS2_620028</name>
</gene>
<dbReference type="PANTHER" id="PTHR30540:SF79">
    <property type="entry name" value="LOW AFFINITY POTASSIUM TRANSPORT SYSTEM PROTEIN KUP"/>
    <property type="match status" value="1"/>
</dbReference>
<keyword evidence="8 13" id="KW-0769">Symport</keyword>
<comment type="caution">
    <text evidence="13">Lacks conserved residue(s) required for the propagation of feature annotation.</text>
</comment>
<proteinExistence type="inferred from homology"/>
<dbReference type="GO" id="GO:0015293">
    <property type="term" value="F:symporter activity"/>
    <property type="evidence" value="ECO:0007669"/>
    <property type="project" value="UniProtKB-UniRule"/>
</dbReference>
<dbReference type="eggNOG" id="COG3158">
    <property type="taxonomic scope" value="Bacteria"/>
</dbReference>
<feature type="transmembrane region" description="Helical" evidence="13">
    <location>
        <begin position="303"/>
        <end position="328"/>
    </location>
</feature>
<evidence type="ECO:0000256" key="11">
    <source>
        <dbReference type="ARBA" id="ARBA00023065"/>
    </source>
</evidence>
<feature type="domain" description="K+ potassium transporter C-terminal" evidence="16">
    <location>
        <begin position="491"/>
        <end position="639"/>
    </location>
</feature>
<sequence>MALANTGSEAETVEQSSHPEIEQHSTKVLMLGALGVVYGDIGTSPIYAFREALRASAGGNVAERGDILGVLSLIIWSLTIIVTIKYIMFVLRADNRGEGGVLSLMALARGSFPTRSAVILGIGIVGASLFFGDAVITPAISVLSAVEGMNVVTPAFQPYVVPLTLVILAILFSVQRFGTGGVALIFGPITAVWFLAIGLSGINQIIDDPEILLAISPHYIVAFLINSPDVAFVTIGAIFLAVTGAEALYADLGHFGRKPIVLAWLAIVFPCLLLNYVGQGAFVLANGGVVGHPFFEMNEGWTLLPMVVLATAATVIASQAVISGAFSLTRQAVQLNMLPRLEILHTSERQSGQIYMPRVNLLLALVVMLLVVGFGESSRLASAYGISVTGNMLVTTVLLYVIMTRIWKWQLWLAASLTALFLFIDVGFFASNIVKVFEGGWASLAVAFTVVLAMWTWVRGSRYLFDKTRRNEIPLDFLAGNLLKKKPQLVSGTAVFLTSDPLSAPTALMHSLKHYKVLHEQNVILSVVTAPQPIVPDSERVKMETLNDLFMRVTLTFGYMEQPNIPRALAICRKQGWKFDIMTTSFFLSRRSLKASPNSGMPVWQDKLFIGLARTAADATEYFQIPTGRVVEIGTQVAI</sequence>
<accession>M5ERZ4</accession>